<name>A0A5C7I606_9ROSI</name>
<feature type="domain" description="Retrotransposon gag" evidence="2">
    <location>
        <begin position="31"/>
        <end position="117"/>
    </location>
</feature>
<dbReference type="AlphaFoldDB" id="A0A5C7I606"/>
<gene>
    <name evidence="3" type="ORF">EZV62_010956</name>
</gene>
<feature type="compositionally biased region" description="Basic and acidic residues" evidence="1">
    <location>
        <begin position="149"/>
        <end position="169"/>
    </location>
</feature>
<sequence length="329" mass="37616">MEVENFLFGLEQYFEVKGIRDDMTWITNPPTFLQESAQLWWRRKHSDTVHPIRLWDDFKRKLKKQFSPTNAEKEARGRLKQSRSIRDYVKEFTTLTLEIEDMSDKDSLFLFMNGLKDWARVELERRNVQDLDAAITTVKSLADYTQPKLQKDIHEKNGGDESKDHERKDKGRSKSPNGGKPETIKPKNLRTQWVSRASNACQERPHVRERHNQRQAGGAIKAANSSIKPIDGIEKDATVHLGPWSGKLDFSIVPLDDYQVVLGMAFFDQANTFPLPAASSLSILNGGKAHTNSTERMPKPECRMLSAIQLVEKPSFTTFSKNNMPTEGV</sequence>
<feature type="region of interest" description="Disordered" evidence="1">
    <location>
        <begin position="146"/>
        <end position="223"/>
    </location>
</feature>
<dbReference type="CDD" id="cd00303">
    <property type="entry name" value="retropepsin_like"/>
    <property type="match status" value="1"/>
</dbReference>
<reference evidence="4" key="1">
    <citation type="journal article" date="2019" name="Gigascience">
        <title>De novo genome assembly of the endangered Acer yangbiense, a plant species with extremely small populations endemic to Yunnan Province, China.</title>
        <authorList>
            <person name="Yang J."/>
            <person name="Wariss H.M."/>
            <person name="Tao L."/>
            <person name="Zhang R."/>
            <person name="Yun Q."/>
            <person name="Hollingsworth P."/>
            <person name="Dao Z."/>
            <person name="Luo G."/>
            <person name="Guo H."/>
            <person name="Ma Y."/>
            <person name="Sun W."/>
        </authorList>
    </citation>
    <scope>NUCLEOTIDE SEQUENCE [LARGE SCALE GENOMIC DNA]</scope>
    <source>
        <strain evidence="4">cv. Malutang</strain>
    </source>
</reference>
<evidence type="ECO:0000313" key="3">
    <source>
        <dbReference type="EMBL" id="TXG63962.1"/>
    </source>
</evidence>
<comment type="caution">
    <text evidence="3">The sequence shown here is derived from an EMBL/GenBank/DDBJ whole genome shotgun (WGS) entry which is preliminary data.</text>
</comment>
<evidence type="ECO:0000259" key="2">
    <source>
        <dbReference type="Pfam" id="PF03732"/>
    </source>
</evidence>
<evidence type="ECO:0000313" key="4">
    <source>
        <dbReference type="Proteomes" id="UP000323000"/>
    </source>
</evidence>
<evidence type="ECO:0000256" key="1">
    <source>
        <dbReference type="SAM" id="MobiDB-lite"/>
    </source>
</evidence>
<proteinExistence type="predicted"/>
<keyword evidence="4" id="KW-1185">Reference proteome</keyword>
<dbReference type="Pfam" id="PF03732">
    <property type="entry name" value="Retrotrans_gag"/>
    <property type="match status" value="1"/>
</dbReference>
<feature type="compositionally biased region" description="Polar residues" evidence="1">
    <location>
        <begin position="189"/>
        <end position="201"/>
    </location>
</feature>
<dbReference type="EMBL" id="VAHF01000004">
    <property type="protein sequence ID" value="TXG63962.1"/>
    <property type="molecule type" value="Genomic_DNA"/>
</dbReference>
<accession>A0A5C7I606</accession>
<organism evidence="3 4">
    <name type="scientific">Acer yangbiense</name>
    <dbReference type="NCBI Taxonomy" id="1000413"/>
    <lineage>
        <taxon>Eukaryota</taxon>
        <taxon>Viridiplantae</taxon>
        <taxon>Streptophyta</taxon>
        <taxon>Embryophyta</taxon>
        <taxon>Tracheophyta</taxon>
        <taxon>Spermatophyta</taxon>
        <taxon>Magnoliopsida</taxon>
        <taxon>eudicotyledons</taxon>
        <taxon>Gunneridae</taxon>
        <taxon>Pentapetalae</taxon>
        <taxon>rosids</taxon>
        <taxon>malvids</taxon>
        <taxon>Sapindales</taxon>
        <taxon>Sapindaceae</taxon>
        <taxon>Hippocastanoideae</taxon>
        <taxon>Acereae</taxon>
        <taxon>Acer</taxon>
    </lineage>
</organism>
<dbReference type="InterPro" id="IPR005162">
    <property type="entry name" value="Retrotrans_gag_dom"/>
</dbReference>
<feature type="compositionally biased region" description="Basic and acidic residues" evidence="1">
    <location>
        <begin position="203"/>
        <end position="212"/>
    </location>
</feature>
<dbReference type="OrthoDB" id="1939491at2759"/>
<protein>
    <recommendedName>
        <fullName evidence="2">Retrotransposon gag domain-containing protein</fullName>
    </recommendedName>
</protein>
<dbReference type="Proteomes" id="UP000323000">
    <property type="component" value="Chromosome 4"/>
</dbReference>